<evidence type="ECO:0000259" key="1">
    <source>
        <dbReference type="Pfam" id="PF23343"/>
    </source>
</evidence>
<dbReference type="EMBL" id="MK249182">
    <property type="protein sequence ID" value="QCQ84878.1"/>
    <property type="molecule type" value="Genomic_DNA"/>
</dbReference>
<evidence type="ECO:0000313" key="2">
    <source>
        <dbReference type="EMBL" id="QCQ84878.1"/>
    </source>
</evidence>
<feature type="domain" description="Replication-associated protein ORF2/G2P" evidence="1">
    <location>
        <begin position="14"/>
        <end position="128"/>
    </location>
</feature>
<accession>A0A4P8PK66</accession>
<dbReference type="InterPro" id="IPR056906">
    <property type="entry name" value="ORF2/G2P_dom"/>
</dbReference>
<reference evidence="2" key="1">
    <citation type="submission" date="2018-12" db="EMBL/GenBank/DDBJ databases">
        <title>Singled stranded DNA viruses identified in blackflies (Austrosimulium ungulatum) sampled in New Zealand.</title>
        <authorList>
            <person name="Kraberger S."/>
            <person name="Fontenele R.S."/>
            <person name="Schmidlin K."/>
            <person name="Walters M."/>
            <person name="Varsani A."/>
        </authorList>
    </citation>
    <scope>NUCLEOTIDE SEQUENCE [LARGE SCALE GENOMIC DNA]</scope>
    <source>
        <strain evidence="2">110</strain>
    </source>
</reference>
<sequence>MRIVDEARYHDAVCMVSLTFRDECLPPRYSVSVSDVQLFMKRLRFRFGAGIRFFACGEYGEKGFRPHYHVILFGLDFRADRKLHGVSGSGEPFYNSAELSALWPYGFAAISDFTVATAGYVARYALKKVRGKGASSYYYRAHPLTGEMCHVSPEFVTMSRMPGLGTRWFEEFGGDAFPSDFVVKRGVRYSVPRFYLKKLADEGKEAVLAKRRVAARARVADTSPARLAVRQEVVELRAERLKRD</sequence>
<name>A0A4P8PK66_9VIRU</name>
<dbReference type="Proteomes" id="UP000323406">
    <property type="component" value="Segment"/>
</dbReference>
<proteinExistence type="predicted"/>
<protein>
    <submittedName>
        <fullName evidence="2">Replication initiator protein</fullName>
    </submittedName>
</protein>
<organism evidence="2">
    <name type="scientific">Blackfly microvirus SF02</name>
    <dbReference type="NCBI Taxonomy" id="2576452"/>
    <lineage>
        <taxon>Viruses</taxon>
        <taxon>Monodnaviria</taxon>
        <taxon>Sangervirae</taxon>
        <taxon>Phixviricota</taxon>
        <taxon>Malgrandaviricetes</taxon>
        <taxon>Petitvirales</taxon>
        <taxon>Microviridae</taxon>
        <taxon>Microvirus</taxon>
    </lineage>
</organism>
<dbReference type="Pfam" id="PF23343">
    <property type="entry name" value="REP_ORF2-G2P"/>
    <property type="match status" value="1"/>
</dbReference>